<dbReference type="SUPFAM" id="SSF55620">
    <property type="entry name" value="Tetrahydrobiopterin biosynthesis enzymes-like"/>
    <property type="match status" value="1"/>
</dbReference>
<keyword evidence="3" id="KW-0862">Zinc</keyword>
<dbReference type="Gene3D" id="3.30.479.10">
    <property type="entry name" value="6-pyruvoyl tetrahydropterin synthase/QueD"/>
    <property type="match status" value="1"/>
</dbReference>
<reference evidence="6" key="1">
    <citation type="submission" date="2016-10" db="EMBL/GenBank/DDBJ databases">
        <authorList>
            <person name="Varghese N."/>
            <person name="Submissions S."/>
        </authorList>
    </citation>
    <scope>NUCLEOTIDE SEQUENCE [LARGE SCALE GENOMIC DNA]</scope>
    <source>
        <strain evidence="6">DC30,IBRC 10041,KCTC 4046</strain>
    </source>
</reference>
<protein>
    <submittedName>
        <fullName evidence="5">6-pyruvoyltetrahydropterin/6-carboxytetrahydropterin synthase</fullName>
    </submittedName>
</protein>
<evidence type="ECO:0000256" key="4">
    <source>
        <dbReference type="ARBA" id="ARBA00023239"/>
    </source>
</evidence>
<evidence type="ECO:0000313" key="6">
    <source>
        <dbReference type="Proteomes" id="UP000199079"/>
    </source>
</evidence>
<keyword evidence="4" id="KW-0456">Lyase</keyword>
<evidence type="ECO:0000256" key="3">
    <source>
        <dbReference type="ARBA" id="ARBA00022833"/>
    </source>
</evidence>
<accession>A0A1H3FE68</accession>
<keyword evidence="6" id="KW-1185">Reference proteome</keyword>
<dbReference type="GO" id="GO:0016829">
    <property type="term" value="F:lyase activity"/>
    <property type="evidence" value="ECO:0007669"/>
    <property type="project" value="UniProtKB-KW"/>
</dbReference>
<dbReference type="AlphaFoldDB" id="A0A1H3FE68"/>
<dbReference type="InterPro" id="IPR007115">
    <property type="entry name" value="6-PTP_synth/QueD"/>
</dbReference>
<organism evidence="5 6">
    <name type="scientific">Halopenitus persicus</name>
    <dbReference type="NCBI Taxonomy" id="1048396"/>
    <lineage>
        <taxon>Archaea</taxon>
        <taxon>Methanobacteriati</taxon>
        <taxon>Methanobacteriota</taxon>
        <taxon>Stenosarchaea group</taxon>
        <taxon>Halobacteria</taxon>
        <taxon>Halobacteriales</taxon>
        <taxon>Haloferacaceae</taxon>
        <taxon>Halopenitus</taxon>
    </lineage>
</organism>
<comment type="cofactor">
    <cofactor evidence="1">
        <name>Zn(2+)</name>
        <dbReference type="ChEBI" id="CHEBI:29105"/>
    </cofactor>
</comment>
<dbReference type="InterPro" id="IPR038418">
    <property type="entry name" value="6-PTP_synth/QueD_sf"/>
</dbReference>
<gene>
    <name evidence="5" type="ORF">SAMN05216564_1029</name>
</gene>
<proteinExistence type="predicted"/>
<dbReference type="RefSeq" id="WP_092730787.1">
    <property type="nucleotide sequence ID" value="NZ_FNPC01000002.1"/>
</dbReference>
<dbReference type="GO" id="GO:0046872">
    <property type="term" value="F:metal ion binding"/>
    <property type="evidence" value="ECO:0007669"/>
    <property type="project" value="UniProtKB-KW"/>
</dbReference>
<dbReference type="Proteomes" id="UP000199079">
    <property type="component" value="Unassembled WGS sequence"/>
</dbReference>
<dbReference type="PANTHER" id="PTHR12589:SF7">
    <property type="entry name" value="6-PYRUVOYL TETRAHYDROBIOPTERIN SYNTHASE"/>
    <property type="match status" value="1"/>
</dbReference>
<keyword evidence="2" id="KW-0479">Metal-binding</keyword>
<evidence type="ECO:0000256" key="2">
    <source>
        <dbReference type="ARBA" id="ARBA00022723"/>
    </source>
</evidence>
<dbReference type="PANTHER" id="PTHR12589">
    <property type="entry name" value="PYRUVOYL TETRAHYDROBIOPTERIN SYNTHASE"/>
    <property type="match status" value="1"/>
</dbReference>
<dbReference type="EMBL" id="FNPC01000002">
    <property type="protein sequence ID" value="SDX89175.1"/>
    <property type="molecule type" value="Genomic_DNA"/>
</dbReference>
<sequence length="125" mass="13791">MYSLSVSRSFVAQHYLTVPDPGAEGETHSHHFTVETTFEAPTLDEYGYVLDVDALEAALDETFARFRDELLNELPGFEGMNPSAERLARNFGDELLARVDASNATELTVAVQEDDVATAAHTRDL</sequence>
<dbReference type="OrthoDB" id="6529at2157"/>
<name>A0A1H3FE68_9EURY</name>
<evidence type="ECO:0000313" key="5">
    <source>
        <dbReference type="EMBL" id="SDX89175.1"/>
    </source>
</evidence>
<evidence type="ECO:0000256" key="1">
    <source>
        <dbReference type="ARBA" id="ARBA00001947"/>
    </source>
</evidence>
<dbReference type="Pfam" id="PF01242">
    <property type="entry name" value="PTPS"/>
    <property type="match status" value="1"/>
</dbReference>